<dbReference type="RefSeq" id="WP_025359555.1">
    <property type="nucleotide sequence ID" value="NZ_BAAABQ010000010.1"/>
</dbReference>
<evidence type="ECO:0000256" key="4">
    <source>
        <dbReference type="ARBA" id="ARBA00023163"/>
    </source>
</evidence>
<evidence type="ECO:0000259" key="5">
    <source>
        <dbReference type="PROSITE" id="PS50931"/>
    </source>
</evidence>
<comment type="caution">
    <text evidence="6">The sequence shown here is derived from an EMBL/GenBank/DDBJ whole genome shotgun (WGS) entry which is preliminary data.</text>
</comment>
<dbReference type="Gene3D" id="1.10.10.10">
    <property type="entry name" value="Winged helix-like DNA-binding domain superfamily/Winged helix DNA-binding domain"/>
    <property type="match status" value="1"/>
</dbReference>
<evidence type="ECO:0000313" key="6">
    <source>
        <dbReference type="EMBL" id="MBA8924832.1"/>
    </source>
</evidence>
<dbReference type="Gene3D" id="3.40.190.10">
    <property type="entry name" value="Periplasmic binding protein-like II"/>
    <property type="match status" value="2"/>
</dbReference>
<dbReference type="SUPFAM" id="SSF53850">
    <property type="entry name" value="Periplasmic binding protein-like II"/>
    <property type="match status" value="1"/>
</dbReference>
<dbReference type="PRINTS" id="PR00039">
    <property type="entry name" value="HTHLYSR"/>
</dbReference>
<keyword evidence="2" id="KW-0805">Transcription regulation</keyword>
<name>A0ABR6BDQ7_9PSEU</name>
<evidence type="ECO:0000256" key="3">
    <source>
        <dbReference type="ARBA" id="ARBA00023125"/>
    </source>
</evidence>
<accession>A0ABR6BDQ7</accession>
<proteinExistence type="inferred from homology"/>
<comment type="similarity">
    <text evidence="1">Belongs to the LysR transcriptional regulatory family.</text>
</comment>
<dbReference type="EMBL" id="JACJID010000002">
    <property type="protein sequence ID" value="MBA8924832.1"/>
    <property type="molecule type" value="Genomic_DNA"/>
</dbReference>
<gene>
    <name evidence="6" type="ORF">BC739_002031</name>
</gene>
<evidence type="ECO:0000313" key="7">
    <source>
        <dbReference type="Proteomes" id="UP000517916"/>
    </source>
</evidence>
<dbReference type="Pfam" id="PF00126">
    <property type="entry name" value="HTH_1"/>
    <property type="match status" value="1"/>
</dbReference>
<evidence type="ECO:0000256" key="2">
    <source>
        <dbReference type="ARBA" id="ARBA00023015"/>
    </source>
</evidence>
<keyword evidence="7" id="KW-1185">Reference proteome</keyword>
<dbReference type="GO" id="GO:0003677">
    <property type="term" value="F:DNA binding"/>
    <property type="evidence" value="ECO:0007669"/>
    <property type="project" value="UniProtKB-KW"/>
</dbReference>
<dbReference type="InterPro" id="IPR036388">
    <property type="entry name" value="WH-like_DNA-bd_sf"/>
</dbReference>
<dbReference type="SUPFAM" id="SSF46785">
    <property type="entry name" value="Winged helix' DNA-binding domain"/>
    <property type="match status" value="1"/>
</dbReference>
<dbReference type="Pfam" id="PF03466">
    <property type="entry name" value="LysR_substrate"/>
    <property type="match status" value="1"/>
</dbReference>
<dbReference type="PROSITE" id="PS50931">
    <property type="entry name" value="HTH_LYSR"/>
    <property type="match status" value="1"/>
</dbReference>
<sequence length="317" mass="34311">MEVEVRQLRMICEIAKAGSMTRAASALGLTQPALTYQLQRVERMFGGALFVRDRRGSRPTALGELVLNHAKTLLPSLDKLITEAQSRTEDRSPVPQVVRMAAQPTPLAAPVAQRLGELMPETQVVLRQQRCGWDALELLAAGTLEAALLLEHPGLALPRPAGVLVHEVVTEPLFIAMATSNPLAWRGEVRLAELAGQSWILPDDLEVRCSEYLHGICQSVGFTPTIGYRLGGSTARDVLRRGLAVMLAQATADCGEGIAVLPITDVHTELRHLLALAADSPVAAHGADLLAAASSGYWDEAAKARVYQRWLTRRMAV</sequence>
<keyword evidence="4" id="KW-0804">Transcription</keyword>
<dbReference type="PANTHER" id="PTHR30346">
    <property type="entry name" value="TRANSCRIPTIONAL DUAL REGULATOR HCAR-RELATED"/>
    <property type="match status" value="1"/>
</dbReference>
<dbReference type="PANTHER" id="PTHR30346:SF30">
    <property type="entry name" value="SMALL NEUTRAL PROTEASE REGULATORY PROTEIN"/>
    <property type="match status" value="1"/>
</dbReference>
<dbReference type="InterPro" id="IPR005119">
    <property type="entry name" value="LysR_subst-bd"/>
</dbReference>
<keyword evidence="3 6" id="KW-0238">DNA-binding</keyword>
<feature type="domain" description="HTH lysR-type" evidence="5">
    <location>
        <begin position="3"/>
        <end position="60"/>
    </location>
</feature>
<dbReference type="Proteomes" id="UP000517916">
    <property type="component" value="Unassembled WGS sequence"/>
</dbReference>
<organism evidence="6 7">
    <name type="scientific">Kutzneria viridogrisea</name>
    <dbReference type="NCBI Taxonomy" id="47990"/>
    <lineage>
        <taxon>Bacteria</taxon>
        <taxon>Bacillati</taxon>
        <taxon>Actinomycetota</taxon>
        <taxon>Actinomycetes</taxon>
        <taxon>Pseudonocardiales</taxon>
        <taxon>Pseudonocardiaceae</taxon>
        <taxon>Kutzneria</taxon>
    </lineage>
</organism>
<dbReference type="InterPro" id="IPR000847">
    <property type="entry name" value="LysR_HTH_N"/>
</dbReference>
<evidence type="ECO:0000256" key="1">
    <source>
        <dbReference type="ARBA" id="ARBA00009437"/>
    </source>
</evidence>
<reference evidence="6 7" key="1">
    <citation type="submission" date="2020-08" db="EMBL/GenBank/DDBJ databases">
        <title>Genomic Encyclopedia of Archaeal and Bacterial Type Strains, Phase II (KMG-II): from individual species to whole genera.</title>
        <authorList>
            <person name="Goeker M."/>
        </authorList>
    </citation>
    <scope>NUCLEOTIDE SEQUENCE [LARGE SCALE GENOMIC DNA]</scope>
    <source>
        <strain evidence="6 7">DSM 43850</strain>
    </source>
</reference>
<protein>
    <submittedName>
        <fullName evidence="6">DNA-binding transcriptional LysR family regulator</fullName>
    </submittedName>
</protein>
<dbReference type="InterPro" id="IPR036390">
    <property type="entry name" value="WH_DNA-bd_sf"/>
</dbReference>